<evidence type="ECO:0000313" key="8">
    <source>
        <dbReference type="Proteomes" id="UP001652582"/>
    </source>
</evidence>
<evidence type="ECO:0000256" key="1">
    <source>
        <dbReference type="ARBA" id="ARBA00000221"/>
    </source>
</evidence>
<feature type="domain" description="Epoxide hydrolase N-terminal" evidence="7">
    <location>
        <begin position="2"/>
        <end position="100"/>
    </location>
</feature>
<accession>A0A6J1MXY2</accession>
<evidence type="ECO:0000256" key="2">
    <source>
        <dbReference type="ARBA" id="ARBA00004111"/>
    </source>
</evidence>
<dbReference type="RefSeq" id="XP_023940435.2">
    <property type="nucleotide sequence ID" value="XM_024084667.2"/>
</dbReference>
<dbReference type="PIRSF" id="PIRSF001112">
    <property type="entry name" value="Epoxide_hydrolase"/>
    <property type="match status" value="1"/>
</dbReference>
<dbReference type="Gene3D" id="3.40.50.1820">
    <property type="entry name" value="alpha/beta hydrolase"/>
    <property type="match status" value="1"/>
</dbReference>
<protein>
    <recommendedName>
        <fullName evidence="6">Epoxide hydrolase</fullName>
        <ecNumber evidence="6">3.3.2.9</ecNumber>
    </recommendedName>
</protein>
<dbReference type="GeneID" id="112047522"/>
<dbReference type="InterPro" id="IPR000639">
    <property type="entry name" value="Epox_hydrolase-like"/>
</dbReference>
<keyword evidence="4 6" id="KW-0058">Aromatic hydrocarbons catabolism</keyword>
<dbReference type="SUPFAM" id="SSF53474">
    <property type="entry name" value="alpha/beta-Hydrolases"/>
    <property type="match status" value="1"/>
</dbReference>
<dbReference type="PANTHER" id="PTHR21661">
    <property type="entry name" value="EPOXIDE HYDROLASE 1-RELATED"/>
    <property type="match status" value="1"/>
</dbReference>
<reference evidence="8" key="1">
    <citation type="submission" date="2025-05" db="UniProtKB">
        <authorList>
            <consortium name="RefSeq"/>
        </authorList>
    </citation>
    <scope>NUCLEOTIDE SEQUENCE [LARGE SCALE GENOMIC DNA]</scope>
</reference>
<dbReference type="GO" id="GO:0097176">
    <property type="term" value="P:epoxide metabolic process"/>
    <property type="evidence" value="ECO:0007669"/>
    <property type="project" value="TreeGrafter"/>
</dbReference>
<comment type="catalytic activity">
    <reaction evidence="6">
        <text>cis-stilbene oxide + H2O = (1R,2R)-hydrobenzoin</text>
        <dbReference type="Rhea" id="RHEA:23900"/>
        <dbReference type="ChEBI" id="CHEBI:15377"/>
        <dbReference type="ChEBI" id="CHEBI:50004"/>
        <dbReference type="ChEBI" id="CHEBI:50014"/>
        <dbReference type="EC" id="3.3.2.9"/>
    </reaction>
</comment>
<dbReference type="InterPro" id="IPR016292">
    <property type="entry name" value="Epoxide_hydrolase"/>
</dbReference>
<reference evidence="9" key="2">
    <citation type="submission" date="2025-08" db="UniProtKB">
        <authorList>
            <consortium name="RefSeq"/>
        </authorList>
    </citation>
    <scope>IDENTIFICATION</scope>
</reference>
<dbReference type="PANTHER" id="PTHR21661:SF35">
    <property type="entry name" value="EPOXIDE HYDROLASE"/>
    <property type="match status" value="1"/>
</dbReference>
<keyword evidence="6" id="KW-0256">Endoplasmic reticulum</keyword>
<dbReference type="Proteomes" id="UP001652582">
    <property type="component" value="Chromosome 2"/>
</dbReference>
<dbReference type="InterPro" id="IPR010497">
    <property type="entry name" value="Epoxide_hydro_N"/>
</dbReference>
<organism evidence="8 9">
    <name type="scientific">Bicyclus anynana</name>
    <name type="common">Squinting bush brown butterfly</name>
    <dbReference type="NCBI Taxonomy" id="110368"/>
    <lineage>
        <taxon>Eukaryota</taxon>
        <taxon>Metazoa</taxon>
        <taxon>Ecdysozoa</taxon>
        <taxon>Arthropoda</taxon>
        <taxon>Hexapoda</taxon>
        <taxon>Insecta</taxon>
        <taxon>Pterygota</taxon>
        <taxon>Neoptera</taxon>
        <taxon>Endopterygota</taxon>
        <taxon>Lepidoptera</taxon>
        <taxon>Glossata</taxon>
        <taxon>Ditrysia</taxon>
        <taxon>Papilionoidea</taxon>
        <taxon>Nymphalidae</taxon>
        <taxon>Satyrinae</taxon>
        <taxon>Satyrini</taxon>
        <taxon>Mycalesina</taxon>
        <taxon>Bicyclus</taxon>
    </lineage>
</organism>
<keyword evidence="6" id="KW-0472">Membrane</keyword>
<gene>
    <name evidence="9" type="primary">LOC112047522</name>
</gene>
<dbReference type="GO" id="GO:0004301">
    <property type="term" value="F:epoxide hydrolase activity"/>
    <property type="evidence" value="ECO:0007669"/>
    <property type="project" value="TreeGrafter"/>
</dbReference>
<proteinExistence type="inferred from homology"/>
<dbReference type="InterPro" id="IPR029058">
    <property type="entry name" value="AB_hydrolase_fold"/>
</dbReference>
<evidence type="ECO:0000256" key="6">
    <source>
        <dbReference type="PIRNR" id="PIRNR001112"/>
    </source>
</evidence>
<keyword evidence="8" id="KW-1185">Reference proteome</keyword>
<dbReference type="KEGG" id="bany:112047522"/>
<evidence type="ECO:0000259" key="7">
    <source>
        <dbReference type="Pfam" id="PF06441"/>
    </source>
</evidence>
<dbReference type="Pfam" id="PF06441">
    <property type="entry name" value="EHN"/>
    <property type="match status" value="1"/>
</dbReference>
<dbReference type="OrthoDB" id="7130006at2759"/>
<dbReference type="EC" id="3.3.2.9" evidence="6"/>
<comment type="catalytic activity">
    <reaction evidence="1 6">
        <text>1-(4-methoxyphenyl)-N-methyl-N-[(3-methyloxetan-3-yl)methyl]methanamine + H2O = 2-{[(4-methoxybenzyl)(methyl)amino]methyl}-2-methylpropane-1,3-diol</text>
        <dbReference type="Rhea" id="RHEA:55764"/>
        <dbReference type="ChEBI" id="CHEBI:15377"/>
        <dbReference type="ChEBI" id="CHEBI:139161"/>
        <dbReference type="ChEBI" id="CHEBI:139164"/>
        <dbReference type="EC" id="3.3.2.9"/>
    </reaction>
</comment>
<comment type="function">
    <text evidence="6">Catalyzes juvenile hormone hydrolysis.</text>
</comment>
<evidence type="ECO:0000256" key="4">
    <source>
        <dbReference type="ARBA" id="ARBA00022797"/>
    </source>
</evidence>
<evidence type="ECO:0000313" key="9">
    <source>
        <dbReference type="RefSeq" id="XP_023940435.2"/>
    </source>
</evidence>
<sequence>MIYDLKSRLRNHRALVPPLRGVGFQYGFNQQQVDPWVQYWTEQYDFKQREKFLNKFPQYKTNIQGLDIHFIWVKCGKVPPGVTCVPLLMLHGWPSSVREFYEAISHLTTPTDGMVFEIIAPSLPGYGFSDGAVRPGLGPAYMGVIFKNLMNRLGHKKFYIQAGNWGGIAANAMVTMFQKEVLGLHSNMLIILEKIGVEVQTILAGVKAAMQIQSNEYDPILALVVEETSQIHILATKPDTVGIGISDTPVGLMAFLLEKFSSWARLEDRSLKDGGLTLHFTREQLIDNLMIYWISNCFTTAGRLFAEAFSNAYRILRIDDFPTEVPIWKLEAKNEKVFVQPLNMKKYPNLLGVTKTEDGGTFFALELPKVFAKDVFKAVKAFRKFHEKNKICKY</sequence>
<dbReference type="PRINTS" id="PR00412">
    <property type="entry name" value="EPOXHYDRLASE"/>
</dbReference>
<keyword evidence="5 6" id="KW-0378">Hydrolase</keyword>
<dbReference type="AlphaFoldDB" id="A0A6J1MXY2"/>
<evidence type="ECO:0000256" key="5">
    <source>
        <dbReference type="ARBA" id="ARBA00022801"/>
    </source>
</evidence>
<evidence type="ECO:0000256" key="3">
    <source>
        <dbReference type="ARBA" id="ARBA00010088"/>
    </source>
</evidence>
<comment type="subcellular location">
    <subcellularLocation>
        <location evidence="6">Endoplasmic reticulum membrane</location>
    </subcellularLocation>
    <subcellularLocation>
        <location evidence="2">Microsome membrane</location>
        <topology evidence="2">Single-pass membrane protein</topology>
    </subcellularLocation>
</comment>
<comment type="similarity">
    <text evidence="3 6">Belongs to the peptidase S33 family.</text>
</comment>
<name>A0A6J1MXY2_BICAN</name>